<comment type="caution">
    <text evidence="1">The sequence shown here is derived from an EMBL/GenBank/DDBJ whole genome shotgun (WGS) entry which is preliminary data.</text>
</comment>
<dbReference type="EMBL" id="CASHTH010002585">
    <property type="protein sequence ID" value="CAI8032136.1"/>
    <property type="molecule type" value="Genomic_DNA"/>
</dbReference>
<reference evidence="1" key="1">
    <citation type="submission" date="2023-03" db="EMBL/GenBank/DDBJ databases">
        <authorList>
            <person name="Steffen K."/>
            <person name="Cardenas P."/>
        </authorList>
    </citation>
    <scope>NUCLEOTIDE SEQUENCE</scope>
</reference>
<dbReference type="AlphaFoldDB" id="A0AA35SP32"/>
<gene>
    <name evidence="1" type="ORF">GBAR_LOCUS18194</name>
</gene>
<accession>A0AA35SP32</accession>
<name>A0AA35SP32_GEOBA</name>
<keyword evidence="2" id="KW-1185">Reference proteome</keyword>
<dbReference type="Proteomes" id="UP001174909">
    <property type="component" value="Unassembled WGS sequence"/>
</dbReference>
<evidence type="ECO:0000313" key="2">
    <source>
        <dbReference type="Proteomes" id="UP001174909"/>
    </source>
</evidence>
<evidence type="ECO:0000313" key="1">
    <source>
        <dbReference type="EMBL" id="CAI8032136.1"/>
    </source>
</evidence>
<sequence length="62" mass="6595">MPSALCGGWFGAAGFLITNSGARFLWDCTSSTSFVLNRNSWSRLTAGNTRRRSATTPLGPNG</sequence>
<organism evidence="1 2">
    <name type="scientific">Geodia barretti</name>
    <name type="common">Barrett's horny sponge</name>
    <dbReference type="NCBI Taxonomy" id="519541"/>
    <lineage>
        <taxon>Eukaryota</taxon>
        <taxon>Metazoa</taxon>
        <taxon>Porifera</taxon>
        <taxon>Demospongiae</taxon>
        <taxon>Heteroscleromorpha</taxon>
        <taxon>Tetractinellida</taxon>
        <taxon>Astrophorina</taxon>
        <taxon>Geodiidae</taxon>
        <taxon>Geodia</taxon>
    </lineage>
</organism>
<protein>
    <submittedName>
        <fullName evidence="1">Uncharacterized protein</fullName>
    </submittedName>
</protein>
<proteinExistence type="predicted"/>